<evidence type="ECO:0000313" key="2">
    <source>
        <dbReference type="Proteomes" id="UP001165960"/>
    </source>
</evidence>
<evidence type="ECO:0000313" key="1">
    <source>
        <dbReference type="EMBL" id="KAJ9080125.1"/>
    </source>
</evidence>
<name>A0ACC2TZF2_9FUNG</name>
<sequence length="117" mass="13193">MDQYKAAVKNELNEDAKNSSEWNPYVKKTETPVSKNKVTEEVVKYVKAFMAQNVTTKQRGPPSVTTVAPKGTFQLTVPKHVQSVENLIWELNAQYARKELTVACKSNNGDVIKHQTK</sequence>
<reference evidence="1" key="1">
    <citation type="submission" date="2022-04" db="EMBL/GenBank/DDBJ databases">
        <title>Genome of the entomopathogenic fungus Entomophthora muscae.</title>
        <authorList>
            <person name="Elya C."/>
            <person name="Lovett B.R."/>
            <person name="Lee E."/>
            <person name="Macias A.M."/>
            <person name="Hajek A.E."/>
            <person name="De Bivort B.L."/>
            <person name="Kasson M.T."/>
            <person name="De Fine Licht H.H."/>
            <person name="Stajich J.E."/>
        </authorList>
    </citation>
    <scope>NUCLEOTIDE SEQUENCE</scope>
    <source>
        <strain evidence="1">Berkeley</strain>
    </source>
</reference>
<proteinExistence type="predicted"/>
<gene>
    <name evidence="1" type="ORF">DSO57_1028315</name>
</gene>
<accession>A0ACC2TZF2</accession>
<keyword evidence="2" id="KW-1185">Reference proteome</keyword>
<protein>
    <submittedName>
        <fullName evidence="1">Uncharacterized protein</fullName>
    </submittedName>
</protein>
<dbReference type="EMBL" id="QTSX02001599">
    <property type="protein sequence ID" value="KAJ9080125.1"/>
    <property type="molecule type" value="Genomic_DNA"/>
</dbReference>
<dbReference type="Proteomes" id="UP001165960">
    <property type="component" value="Unassembled WGS sequence"/>
</dbReference>
<comment type="caution">
    <text evidence="1">The sequence shown here is derived from an EMBL/GenBank/DDBJ whole genome shotgun (WGS) entry which is preliminary data.</text>
</comment>
<organism evidence="1 2">
    <name type="scientific">Entomophthora muscae</name>
    <dbReference type="NCBI Taxonomy" id="34485"/>
    <lineage>
        <taxon>Eukaryota</taxon>
        <taxon>Fungi</taxon>
        <taxon>Fungi incertae sedis</taxon>
        <taxon>Zoopagomycota</taxon>
        <taxon>Entomophthoromycotina</taxon>
        <taxon>Entomophthoromycetes</taxon>
        <taxon>Entomophthorales</taxon>
        <taxon>Entomophthoraceae</taxon>
        <taxon>Entomophthora</taxon>
    </lineage>
</organism>